<dbReference type="SUPFAM" id="SSF103473">
    <property type="entry name" value="MFS general substrate transporter"/>
    <property type="match status" value="1"/>
</dbReference>
<gene>
    <name evidence="3" type="ORF">GCM10010339_55570</name>
</gene>
<dbReference type="RefSeq" id="WP_189956387.1">
    <property type="nucleotide sequence ID" value="NZ_BMVG01000016.1"/>
</dbReference>
<dbReference type="AlphaFoldDB" id="A0A918YLB6"/>
<evidence type="ECO:0000313" key="3">
    <source>
        <dbReference type="EMBL" id="GHE08184.1"/>
    </source>
</evidence>
<keyword evidence="2" id="KW-1133">Transmembrane helix</keyword>
<keyword evidence="4" id="KW-1185">Reference proteome</keyword>
<reference evidence="3" key="1">
    <citation type="journal article" date="2014" name="Int. J. Syst. Evol. Microbiol.">
        <title>Complete genome sequence of Corynebacterium casei LMG S-19264T (=DSM 44701T), isolated from a smear-ripened cheese.</title>
        <authorList>
            <consortium name="US DOE Joint Genome Institute (JGI-PGF)"/>
            <person name="Walter F."/>
            <person name="Albersmeier A."/>
            <person name="Kalinowski J."/>
            <person name="Ruckert C."/>
        </authorList>
    </citation>
    <scope>NUCLEOTIDE SEQUENCE</scope>
    <source>
        <strain evidence="3">JCM 4714</strain>
    </source>
</reference>
<protein>
    <recommendedName>
        <fullName evidence="5">MFS transporter</fullName>
    </recommendedName>
</protein>
<feature type="region of interest" description="Disordered" evidence="1">
    <location>
        <begin position="182"/>
        <end position="201"/>
    </location>
</feature>
<evidence type="ECO:0000313" key="4">
    <source>
        <dbReference type="Proteomes" id="UP000655443"/>
    </source>
</evidence>
<dbReference type="Pfam" id="PF13440">
    <property type="entry name" value="Polysacc_synt_3"/>
    <property type="match status" value="1"/>
</dbReference>
<organism evidence="3 4">
    <name type="scientific">Streptomyces alanosinicus</name>
    <dbReference type="NCBI Taxonomy" id="68171"/>
    <lineage>
        <taxon>Bacteria</taxon>
        <taxon>Bacillati</taxon>
        <taxon>Actinomycetota</taxon>
        <taxon>Actinomycetes</taxon>
        <taxon>Kitasatosporales</taxon>
        <taxon>Streptomycetaceae</taxon>
        <taxon>Streptomyces</taxon>
    </lineage>
</organism>
<keyword evidence="2" id="KW-0472">Membrane</keyword>
<sequence>MALAHLILRFAHNFAQGGLRSAVVQRVSLTDRDVRVVFAPALTVGTCSFAAIWFIAPYATELVHSPAELTGLIRTTALMLVFMALGAPAGGLLSRGMRYRAVAVTDFSSFVVGYCVTGIVSGLLGAGVWSLVYGTLGWYGLQALLPYLLVRHSLRPLFDVRAMRDRCCRSSRRRARFSFPPTAASSMTTAGSVPPTRTALP</sequence>
<reference evidence="3" key="2">
    <citation type="submission" date="2020-09" db="EMBL/GenBank/DDBJ databases">
        <authorList>
            <person name="Sun Q."/>
            <person name="Ohkuma M."/>
        </authorList>
    </citation>
    <scope>NUCLEOTIDE SEQUENCE</scope>
    <source>
        <strain evidence="3">JCM 4714</strain>
    </source>
</reference>
<feature type="transmembrane region" description="Helical" evidence="2">
    <location>
        <begin position="76"/>
        <end position="95"/>
    </location>
</feature>
<name>A0A918YLB6_9ACTN</name>
<evidence type="ECO:0000256" key="2">
    <source>
        <dbReference type="SAM" id="Phobius"/>
    </source>
</evidence>
<dbReference type="Proteomes" id="UP000655443">
    <property type="component" value="Unassembled WGS sequence"/>
</dbReference>
<feature type="transmembrane region" description="Helical" evidence="2">
    <location>
        <begin position="107"/>
        <end position="130"/>
    </location>
</feature>
<keyword evidence="2" id="KW-0812">Transmembrane</keyword>
<dbReference type="EMBL" id="BMVG01000016">
    <property type="protein sequence ID" value="GHE08184.1"/>
    <property type="molecule type" value="Genomic_DNA"/>
</dbReference>
<comment type="caution">
    <text evidence="3">The sequence shown here is derived from an EMBL/GenBank/DDBJ whole genome shotgun (WGS) entry which is preliminary data.</text>
</comment>
<evidence type="ECO:0008006" key="5">
    <source>
        <dbReference type="Google" id="ProtNLM"/>
    </source>
</evidence>
<feature type="transmembrane region" description="Helical" evidence="2">
    <location>
        <begin position="36"/>
        <end position="56"/>
    </location>
</feature>
<proteinExistence type="predicted"/>
<dbReference type="InterPro" id="IPR036259">
    <property type="entry name" value="MFS_trans_sf"/>
</dbReference>
<accession>A0A918YLB6</accession>
<evidence type="ECO:0000256" key="1">
    <source>
        <dbReference type="SAM" id="MobiDB-lite"/>
    </source>
</evidence>